<dbReference type="GO" id="GO:0004114">
    <property type="term" value="F:3',5'-cyclic-nucleotide phosphodiesterase activity"/>
    <property type="evidence" value="ECO:0007669"/>
    <property type="project" value="InterPro"/>
</dbReference>
<dbReference type="PANTHER" id="PTHR11920">
    <property type="entry name" value="GUANYLYL CYCLASE"/>
    <property type="match status" value="1"/>
</dbReference>
<dbReference type="EC" id="3.1.4.-" evidence="7"/>
<dbReference type="InParanoid" id="A0A1E7F9R8"/>
<comment type="subcellular location">
    <subcellularLocation>
        <location evidence="1">Membrane</location>
    </subcellularLocation>
</comment>
<keyword evidence="6" id="KW-0456">Lyase</keyword>
<dbReference type="CDD" id="cd07302">
    <property type="entry name" value="CHD"/>
    <property type="match status" value="1"/>
</dbReference>
<dbReference type="GO" id="GO:0001653">
    <property type="term" value="F:peptide receptor activity"/>
    <property type="evidence" value="ECO:0007669"/>
    <property type="project" value="TreeGrafter"/>
</dbReference>
<feature type="domain" description="PDEase" evidence="9">
    <location>
        <begin position="283"/>
        <end position="518"/>
    </location>
</feature>
<dbReference type="Gene3D" id="3.30.70.1230">
    <property type="entry name" value="Nucleotide cyclase"/>
    <property type="match status" value="1"/>
</dbReference>
<keyword evidence="5" id="KW-0472">Membrane</keyword>
<evidence type="ECO:0000256" key="7">
    <source>
        <dbReference type="RuleBase" id="RU363067"/>
    </source>
</evidence>
<evidence type="ECO:0000313" key="10">
    <source>
        <dbReference type="EMBL" id="OEU14879.1"/>
    </source>
</evidence>
<dbReference type="Pfam" id="PF00211">
    <property type="entry name" value="Guanylate_cyc"/>
    <property type="match status" value="1"/>
</dbReference>
<feature type="domain" description="Guanylate cyclase" evidence="8">
    <location>
        <begin position="20"/>
        <end position="154"/>
    </location>
</feature>
<keyword evidence="7" id="KW-0479">Metal-binding</keyword>
<dbReference type="GO" id="GO:0035556">
    <property type="term" value="P:intracellular signal transduction"/>
    <property type="evidence" value="ECO:0007669"/>
    <property type="project" value="InterPro"/>
</dbReference>
<dbReference type="GO" id="GO:0004016">
    <property type="term" value="F:adenylate cyclase activity"/>
    <property type="evidence" value="ECO:0007669"/>
    <property type="project" value="TreeGrafter"/>
</dbReference>
<keyword evidence="7" id="KW-0378">Hydrolase</keyword>
<dbReference type="GO" id="GO:0000166">
    <property type="term" value="F:nucleotide binding"/>
    <property type="evidence" value="ECO:0007669"/>
    <property type="project" value="UniProtKB-KW"/>
</dbReference>
<keyword evidence="4" id="KW-1133">Transmembrane helix</keyword>
<sequence>MLFSRYGNTEPIADFYPNTTIMMCDLAGFTAWSSQRSPSDVFRLLETIYGAFDDIARAENVFKVETVGDCYVACAGLPQKQPKHAVIMARFAKKCLRRYETLIKKLEKYLGPDTTDLGIRVGLHSGGVTAGVLRGDKTRYQLFGDTVNTASRMESTGQVNKIQVSSETAKLLIDAGHGKSVIEREHLVTVKGKGEMQTYWIRSSSSKLEACTATNSLHTSSYGMNSSTNSIDTTLSVDSSIMRPPTKRMQSWTASDTARNPKEHRLIEWIVETLMKSLKKIAVDRRRTGTISNNTFPLADFDSDGPIIEEIKEVISIRQGVAPSLCASAVANAESSSEGNHHNQLTTEVSIAVEDQLRDYVTVISLLYHDNAFHNFEHAAHVLMSVSKLISRMLENKMNLDESINDDGMAIYKEEEEKEDNAYGATFDPMTEFACLFSALIHDVDHNGVPNSILIKEDTAKADQYRSKSVAEQHSIALAWSLLMEPCYEDLRKCIYQTEQERTRFRQVVVNSVMATDIVDAILKKSRDDRWEKAINMKNDDIFWGKSIENSNRMATIAIDHIIQASDTSHTMQHWQIFLKFNERLYREMHQAYKDGRAERDPSEFWYKGELDFFDFYIIPLATKLKESGVFGVSSDEYLNYAKSNRMEWALKGQDILIGYKERVF</sequence>
<dbReference type="GO" id="GO:0046872">
    <property type="term" value="F:metal ion binding"/>
    <property type="evidence" value="ECO:0007669"/>
    <property type="project" value="UniProtKB-KW"/>
</dbReference>
<dbReference type="InterPro" id="IPR002073">
    <property type="entry name" value="PDEase_catalytic_dom"/>
</dbReference>
<dbReference type="InterPro" id="IPR029787">
    <property type="entry name" value="Nucleotide_cyclase"/>
</dbReference>
<keyword evidence="3" id="KW-0547">Nucleotide-binding</keyword>
<comment type="similarity">
    <text evidence="7">Belongs to the cyclic nucleotide phosphodiesterase family.</text>
</comment>
<dbReference type="EMBL" id="KV784360">
    <property type="protein sequence ID" value="OEU14879.1"/>
    <property type="molecule type" value="Genomic_DNA"/>
</dbReference>
<evidence type="ECO:0000256" key="3">
    <source>
        <dbReference type="ARBA" id="ARBA00022741"/>
    </source>
</evidence>
<evidence type="ECO:0000256" key="1">
    <source>
        <dbReference type="ARBA" id="ARBA00004370"/>
    </source>
</evidence>
<evidence type="ECO:0000256" key="5">
    <source>
        <dbReference type="ARBA" id="ARBA00023136"/>
    </source>
</evidence>
<dbReference type="OrthoDB" id="432756at2759"/>
<keyword evidence="2" id="KW-0812">Transmembrane</keyword>
<dbReference type="KEGG" id="fcy:FRACYDRAFT_188128"/>
<dbReference type="InterPro" id="IPR023174">
    <property type="entry name" value="PDEase_CS"/>
</dbReference>
<gene>
    <name evidence="10" type="ORF">FRACYDRAFT_188128</name>
</gene>
<dbReference type="PROSITE" id="PS51845">
    <property type="entry name" value="PDEASE_I_2"/>
    <property type="match status" value="1"/>
</dbReference>
<evidence type="ECO:0000256" key="6">
    <source>
        <dbReference type="ARBA" id="ARBA00023239"/>
    </source>
</evidence>
<evidence type="ECO:0000313" key="11">
    <source>
        <dbReference type="Proteomes" id="UP000095751"/>
    </source>
</evidence>
<accession>A0A1E7F9R8</accession>
<dbReference type="Gene3D" id="1.10.1300.10">
    <property type="entry name" value="3'5'-cyclic nucleotide phosphodiesterase, catalytic domain"/>
    <property type="match status" value="1"/>
</dbReference>
<dbReference type="PROSITE" id="PS00126">
    <property type="entry name" value="PDEASE_I_1"/>
    <property type="match status" value="1"/>
</dbReference>
<comment type="cofactor">
    <cofactor evidence="7">
        <name>a divalent metal cation</name>
        <dbReference type="ChEBI" id="CHEBI:60240"/>
    </cofactor>
    <text evidence="7">Binds 2 divalent metal cations per subunit. Site 1 may preferentially bind zinc ions, while site 2 has a preference for magnesium and/or manganese ions.</text>
</comment>
<protein>
    <recommendedName>
        <fullName evidence="7">Phosphodiesterase</fullName>
        <ecNumber evidence="7">3.1.4.-</ecNumber>
    </recommendedName>
</protein>
<evidence type="ECO:0000256" key="2">
    <source>
        <dbReference type="ARBA" id="ARBA00022692"/>
    </source>
</evidence>
<dbReference type="AlphaFoldDB" id="A0A1E7F9R8"/>
<dbReference type="Pfam" id="PF00233">
    <property type="entry name" value="PDEase_I"/>
    <property type="match status" value="1"/>
</dbReference>
<dbReference type="GO" id="GO:0004383">
    <property type="term" value="F:guanylate cyclase activity"/>
    <property type="evidence" value="ECO:0007669"/>
    <property type="project" value="TreeGrafter"/>
</dbReference>
<dbReference type="SMART" id="SM00044">
    <property type="entry name" value="CYCc"/>
    <property type="match status" value="1"/>
</dbReference>
<name>A0A1E7F9R8_9STRA</name>
<proteinExistence type="inferred from homology"/>
<reference evidence="10 11" key="1">
    <citation type="submission" date="2016-09" db="EMBL/GenBank/DDBJ databases">
        <title>Extensive genetic diversity and differential bi-allelic expression allows diatom success in the polar Southern Ocean.</title>
        <authorList>
            <consortium name="DOE Joint Genome Institute"/>
            <person name="Mock T."/>
            <person name="Otillar R.P."/>
            <person name="Strauss J."/>
            <person name="Dupont C."/>
            <person name="Frickenhaus S."/>
            <person name="Maumus F."/>
            <person name="Mcmullan M."/>
            <person name="Sanges R."/>
            <person name="Schmutz J."/>
            <person name="Toseland A."/>
            <person name="Valas R."/>
            <person name="Veluchamy A."/>
            <person name="Ward B.J."/>
            <person name="Allen A."/>
            <person name="Barry K."/>
            <person name="Falciatore A."/>
            <person name="Ferrante M."/>
            <person name="Fortunato A.E."/>
            <person name="Gloeckner G."/>
            <person name="Gruber A."/>
            <person name="Hipkin R."/>
            <person name="Janech M."/>
            <person name="Kroth P."/>
            <person name="Leese F."/>
            <person name="Lindquist E."/>
            <person name="Lyon B.R."/>
            <person name="Martin J."/>
            <person name="Mayer C."/>
            <person name="Parker M."/>
            <person name="Quesneville H."/>
            <person name="Raymond J."/>
            <person name="Uhlig C."/>
            <person name="Valentin K.U."/>
            <person name="Worden A.Z."/>
            <person name="Armbrust E.V."/>
            <person name="Bowler C."/>
            <person name="Green B."/>
            <person name="Moulton V."/>
            <person name="Van Oosterhout C."/>
            <person name="Grigoriev I."/>
        </authorList>
    </citation>
    <scope>NUCLEOTIDE SEQUENCE [LARGE SCALE GENOMIC DNA]</scope>
    <source>
        <strain evidence="10 11">CCMP1102</strain>
    </source>
</reference>
<organism evidence="10 11">
    <name type="scientific">Fragilariopsis cylindrus CCMP1102</name>
    <dbReference type="NCBI Taxonomy" id="635003"/>
    <lineage>
        <taxon>Eukaryota</taxon>
        <taxon>Sar</taxon>
        <taxon>Stramenopiles</taxon>
        <taxon>Ochrophyta</taxon>
        <taxon>Bacillariophyta</taxon>
        <taxon>Bacillariophyceae</taxon>
        <taxon>Bacillariophycidae</taxon>
        <taxon>Bacillariales</taxon>
        <taxon>Bacillariaceae</taxon>
        <taxon>Fragilariopsis</taxon>
    </lineage>
</organism>
<keyword evidence="11" id="KW-1185">Reference proteome</keyword>
<dbReference type="InterPro" id="IPR001054">
    <property type="entry name" value="A/G_cyclase"/>
</dbReference>
<evidence type="ECO:0000256" key="4">
    <source>
        <dbReference type="ARBA" id="ARBA00022989"/>
    </source>
</evidence>
<evidence type="ECO:0000259" key="8">
    <source>
        <dbReference type="PROSITE" id="PS50125"/>
    </source>
</evidence>
<dbReference type="InterPro" id="IPR050401">
    <property type="entry name" value="Cyclic_nucleotide_synthase"/>
</dbReference>
<dbReference type="PANTHER" id="PTHR11920:SF335">
    <property type="entry name" value="GUANYLATE CYCLASE"/>
    <property type="match status" value="1"/>
</dbReference>
<dbReference type="SUPFAM" id="SSF109604">
    <property type="entry name" value="HD-domain/PDEase-like"/>
    <property type="match status" value="1"/>
</dbReference>
<dbReference type="PROSITE" id="PS50125">
    <property type="entry name" value="GUANYLATE_CYCLASE_2"/>
    <property type="match status" value="1"/>
</dbReference>
<dbReference type="GO" id="GO:0007168">
    <property type="term" value="P:receptor guanylyl cyclase signaling pathway"/>
    <property type="evidence" value="ECO:0007669"/>
    <property type="project" value="TreeGrafter"/>
</dbReference>
<dbReference type="Proteomes" id="UP000095751">
    <property type="component" value="Unassembled WGS sequence"/>
</dbReference>
<dbReference type="InterPro" id="IPR036971">
    <property type="entry name" value="PDEase_catalytic_dom_sf"/>
</dbReference>
<dbReference type="GO" id="GO:0005886">
    <property type="term" value="C:plasma membrane"/>
    <property type="evidence" value="ECO:0007669"/>
    <property type="project" value="TreeGrafter"/>
</dbReference>
<dbReference type="SUPFAM" id="SSF55073">
    <property type="entry name" value="Nucleotide cyclase"/>
    <property type="match status" value="1"/>
</dbReference>
<evidence type="ECO:0000259" key="9">
    <source>
        <dbReference type="PROSITE" id="PS51845"/>
    </source>
</evidence>